<dbReference type="Proteomes" id="UP000243106">
    <property type="component" value="Unassembled WGS sequence"/>
</dbReference>
<dbReference type="STRING" id="93684.SAMN05421853_101294"/>
<evidence type="ECO:0000313" key="2">
    <source>
        <dbReference type="Proteomes" id="UP000243106"/>
    </source>
</evidence>
<gene>
    <name evidence="1" type="ORF">SAMN05421853_101294</name>
</gene>
<name>A0A1I5V2A6_9RHOB</name>
<protein>
    <submittedName>
        <fullName evidence="1">Uncharacterized protein</fullName>
    </submittedName>
</protein>
<dbReference type="AlphaFoldDB" id="A0A1I5V2A6"/>
<evidence type="ECO:0000313" key="1">
    <source>
        <dbReference type="EMBL" id="SFQ01645.1"/>
    </source>
</evidence>
<accession>A0A1I5V2A6</accession>
<reference evidence="2" key="1">
    <citation type="submission" date="2016-10" db="EMBL/GenBank/DDBJ databases">
        <authorList>
            <person name="Varghese N."/>
            <person name="Submissions S."/>
        </authorList>
    </citation>
    <scope>NUCLEOTIDE SEQUENCE [LARGE SCALE GENOMIC DNA]</scope>
    <source>
        <strain evidence="2">JCM 10271</strain>
    </source>
</reference>
<dbReference type="RefSeq" id="WP_093009006.1">
    <property type="nucleotide sequence ID" value="NZ_FOXV01000001.1"/>
</dbReference>
<sequence>MQASFQTPDTDTSIPGRLDCETAALVRGFLGPIFARAQSWPELCSTLDARGYALEFRDGRLVVISRDFAGPLCTGRDLGHPLSELAARLGRPQLKLAQGGRKGWLA</sequence>
<organism evidence="1 2">
    <name type="scientific">Roseivivax halotolerans</name>
    <dbReference type="NCBI Taxonomy" id="93684"/>
    <lineage>
        <taxon>Bacteria</taxon>
        <taxon>Pseudomonadati</taxon>
        <taxon>Pseudomonadota</taxon>
        <taxon>Alphaproteobacteria</taxon>
        <taxon>Rhodobacterales</taxon>
        <taxon>Roseobacteraceae</taxon>
        <taxon>Roseivivax</taxon>
    </lineage>
</organism>
<dbReference type="EMBL" id="FOXV01000001">
    <property type="protein sequence ID" value="SFQ01645.1"/>
    <property type="molecule type" value="Genomic_DNA"/>
</dbReference>
<proteinExistence type="predicted"/>
<keyword evidence="2" id="KW-1185">Reference proteome</keyword>